<dbReference type="Proteomes" id="UP001219518">
    <property type="component" value="Unassembled WGS sequence"/>
</dbReference>
<reference evidence="2" key="2">
    <citation type="journal article" date="2023" name="BMC Genomics">
        <title>Pest status, molecular evolution, and epigenetic factors derived from the genome assembly of Frankliniella fusca, a thysanopteran phytovirus vector.</title>
        <authorList>
            <person name="Catto M.A."/>
            <person name="Labadie P.E."/>
            <person name="Jacobson A.L."/>
            <person name="Kennedy G.G."/>
            <person name="Srinivasan R."/>
            <person name="Hunt B.G."/>
        </authorList>
    </citation>
    <scope>NUCLEOTIDE SEQUENCE</scope>
    <source>
        <strain evidence="2">PL_HMW_Pooled</strain>
    </source>
</reference>
<organism evidence="2 3">
    <name type="scientific">Frankliniella fusca</name>
    <dbReference type="NCBI Taxonomy" id="407009"/>
    <lineage>
        <taxon>Eukaryota</taxon>
        <taxon>Metazoa</taxon>
        <taxon>Ecdysozoa</taxon>
        <taxon>Arthropoda</taxon>
        <taxon>Hexapoda</taxon>
        <taxon>Insecta</taxon>
        <taxon>Pterygota</taxon>
        <taxon>Neoptera</taxon>
        <taxon>Paraneoptera</taxon>
        <taxon>Thysanoptera</taxon>
        <taxon>Terebrantia</taxon>
        <taxon>Thripoidea</taxon>
        <taxon>Thripidae</taxon>
        <taxon>Frankliniella</taxon>
    </lineage>
</organism>
<comment type="caution">
    <text evidence="2">The sequence shown here is derived from an EMBL/GenBank/DDBJ whole genome shotgun (WGS) entry which is preliminary data.</text>
</comment>
<dbReference type="EMBL" id="JAHWGI010000751">
    <property type="protein sequence ID" value="KAK3917565.1"/>
    <property type="molecule type" value="Genomic_DNA"/>
</dbReference>
<reference evidence="2" key="1">
    <citation type="submission" date="2021-07" db="EMBL/GenBank/DDBJ databases">
        <authorList>
            <person name="Catto M.A."/>
            <person name="Jacobson A."/>
            <person name="Kennedy G."/>
            <person name="Labadie P."/>
            <person name="Hunt B.G."/>
            <person name="Srinivasan R."/>
        </authorList>
    </citation>
    <scope>NUCLEOTIDE SEQUENCE</scope>
    <source>
        <strain evidence="2">PL_HMW_Pooled</strain>
        <tissue evidence="2">Head</tissue>
    </source>
</reference>
<proteinExistence type="predicted"/>
<dbReference type="GO" id="GO:0016874">
    <property type="term" value="F:ligase activity"/>
    <property type="evidence" value="ECO:0007669"/>
    <property type="project" value="UniProtKB-KW"/>
</dbReference>
<name>A0AAE1HBQ0_9NEOP</name>
<evidence type="ECO:0000313" key="3">
    <source>
        <dbReference type="Proteomes" id="UP001219518"/>
    </source>
</evidence>
<sequence length="363" mass="40653">MTSTQSTVVNFSILDMQHRIRRVDYLNEAKCKLGNDFDFPTSRREASAKQSDSCAQALPNLPEDIDIEFLISSAKEEAVKLATNLGMLTNKRSTVPFMEIPKCALNNGLDEEDLNDEHDLEHIEMDPNCCENEDENGEEDDDDDEDISDISGGCNEYDVAEDLLQISSDTLKVKSLSNRDVNPSSPFVKVLDGNGVVIIWKSTLCWILSSSDFKLSSDRLIRVKSPAVQSHTCSAINQNMSLTPSVDDEICVGNYCAFWEKGSVVIGRVLEFSYSAGRTRHEQQYSKLTAPTTPPASNARGIDCLCMWYKIGKNKRLQSIPMDVHGYYSISHYMCTEPRPTIINNHLVLSCSERQILNVTKNK</sequence>
<dbReference type="AlphaFoldDB" id="A0AAE1HBQ0"/>
<keyword evidence="3" id="KW-1185">Reference proteome</keyword>
<evidence type="ECO:0000256" key="1">
    <source>
        <dbReference type="SAM" id="MobiDB-lite"/>
    </source>
</evidence>
<evidence type="ECO:0000313" key="2">
    <source>
        <dbReference type="EMBL" id="KAK3917565.1"/>
    </source>
</evidence>
<feature type="compositionally biased region" description="Acidic residues" evidence="1">
    <location>
        <begin position="131"/>
        <end position="148"/>
    </location>
</feature>
<gene>
    <name evidence="2" type="ORF">KUF71_007051</name>
</gene>
<accession>A0AAE1HBQ0</accession>
<protein>
    <submittedName>
        <fullName evidence="2">Proline--tRNA ligase 2</fullName>
    </submittedName>
</protein>
<keyword evidence="2" id="KW-0436">Ligase</keyword>
<feature type="region of interest" description="Disordered" evidence="1">
    <location>
        <begin position="124"/>
        <end position="151"/>
    </location>
</feature>